<reference evidence="2" key="2">
    <citation type="journal article" date="2023" name="Int. J. Mol. Sci.">
        <title>De Novo Assembly and Annotation of 11 Diverse Shrub Willow (Salix) Genomes Reveals Novel Gene Organization in Sex-Linked Regions.</title>
        <authorList>
            <person name="Hyden B."/>
            <person name="Feng K."/>
            <person name="Yates T.B."/>
            <person name="Jawdy S."/>
            <person name="Cereghino C."/>
            <person name="Smart L.B."/>
            <person name="Muchero W."/>
        </authorList>
    </citation>
    <scope>NUCLEOTIDE SEQUENCE</scope>
    <source>
        <tissue evidence="2">Shoot tip</tissue>
    </source>
</reference>
<dbReference type="InterPro" id="IPR045184">
    <property type="entry name" value="SMU1"/>
</dbReference>
<proteinExistence type="predicted"/>
<dbReference type="InterPro" id="IPR015943">
    <property type="entry name" value="WD40/YVTN_repeat-like_dom_sf"/>
</dbReference>
<dbReference type="PROSITE" id="PS50082">
    <property type="entry name" value="WD_REPEATS_2"/>
    <property type="match status" value="1"/>
</dbReference>
<protein>
    <submittedName>
        <fullName evidence="2">Uncharacterized protein</fullName>
    </submittedName>
</protein>
<organism evidence="2 3">
    <name type="scientific">Salix suchowensis</name>
    <dbReference type="NCBI Taxonomy" id="1278906"/>
    <lineage>
        <taxon>Eukaryota</taxon>
        <taxon>Viridiplantae</taxon>
        <taxon>Streptophyta</taxon>
        <taxon>Embryophyta</taxon>
        <taxon>Tracheophyta</taxon>
        <taxon>Spermatophyta</taxon>
        <taxon>Magnoliopsida</taxon>
        <taxon>eudicotyledons</taxon>
        <taxon>Gunneridae</taxon>
        <taxon>Pentapetalae</taxon>
        <taxon>rosids</taxon>
        <taxon>fabids</taxon>
        <taxon>Malpighiales</taxon>
        <taxon>Salicaceae</taxon>
        <taxon>Saliceae</taxon>
        <taxon>Salix</taxon>
    </lineage>
</organism>
<dbReference type="InterPro" id="IPR036322">
    <property type="entry name" value="WD40_repeat_dom_sf"/>
</dbReference>
<evidence type="ECO:0000256" key="1">
    <source>
        <dbReference type="PROSITE-ProRule" id="PRU00221"/>
    </source>
</evidence>
<dbReference type="Proteomes" id="UP001141253">
    <property type="component" value="Chromosome 16"/>
</dbReference>
<dbReference type="SUPFAM" id="SSF50978">
    <property type="entry name" value="WD40 repeat-like"/>
    <property type="match status" value="1"/>
</dbReference>
<gene>
    <name evidence="2" type="ORF">OIU77_015593</name>
</gene>
<reference evidence="2" key="1">
    <citation type="submission" date="2022-10" db="EMBL/GenBank/DDBJ databases">
        <authorList>
            <person name="Hyden B.L."/>
            <person name="Feng K."/>
            <person name="Yates T."/>
            <person name="Jawdy S."/>
            <person name="Smart L.B."/>
            <person name="Muchero W."/>
        </authorList>
    </citation>
    <scope>NUCLEOTIDE SEQUENCE</scope>
    <source>
        <tissue evidence="2">Shoot tip</tissue>
    </source>
</reference>
<dbReference type="InterPro" id="IPR001680">
    <property type="entry name" value="WD40_rpt"/>
</dbReference>
<dbReference type="Gene3D" id="2.130.10.10">
    <property type="entry name" value="YVTN repeat-like/Quinoprotein amine dehydrogenase"/>
    <property type="match status" value="1"/>
</dbReference>
<feature type="repeat" description="WD" evidence="1">
    <location>
        <begin position="1"/>
        <end position="24"/>
    </location>
</feature>
<keyword evidence="1" id="KW-0853">WD repeat</keyword>
<dbReference type="PANTHER" id="PTHR22848">
    <property type="entry name" value="WD40 REPEAT PROTEIN"/>
    <property type="match status" value="1"/>
</dbReference>
<evidence type="ECO:0000313" key="3">
    <source>
        <dbReference type="Proteomes" id="UP001141253"/>
    </source>
</evidence>
<dbReference type="EMBL" id="JAPFFI010000027">
    <property type="protein sequence ID" value="KAJ6301314.1"/>
    <property type="molecule type" value="Genomic_DNA"/>
</dbReference>
<name>A0ABQ8ZHS1_9ROSI</name>
<sequence>MIAFGVKDGRIKVWHTRTGQCLRCLECAHSQGVTVLLSLVMEASCELHRLTTQPGIHGLKSSNDCTVKVWDMKSTDCMHTFRPPPPLRGGDASVNSVHLFPKNTYHIVVCNKTSSVCIMTLQGQGA</sequence>
<accession>A0ABQ8ZHS1</accession>
<keyword evidence="3" id="KW-1185">Reference proteome</keyword>
<comment type="caution">
    <text evidence="2">The sequence shown here is derived from an EMBL/GenBank/DDBJ whole genome shotgun (WGS) entry which is preliminary data.</text>
</comment>
<evidence type="ECO:0000313" key="2">
    <source>
        <dbReference type="EMBL" id="KAJ6301314.1"/>
    </source>
</evidence>